<reference evidence="1 2" key="1">
    <citation type="submission" date="2009-08" db="EMBL/GenBank/DDBJ databases">
        <authorList>
            <person name="Muzny D."/>
            <person name="Qin X."/>
            <person name="Deng J."/>
            <person name="Jiang H."/>
            <person name="Liu Y."/>
            <person name="Qu J."/>
            <person name="Song X.-Z."/>
            <person name="Zhang L."/>
            <person name="Thornton R."/>
            <person name="Coyle M."/>
            <person name="Francisco L."/>
            <person name="Jackson L."/>
            <person name="Javaid M."/>
            <person name="Korchina V."/>
            <person name="Kovar C."/>
            <person name="Mata R."/>
            <person name="Mathew T."/>
            <person name="Ngo R."/>
            <person name="Nguyen L."/>
            <person name="Nguyen N."/>
            <person name="Okwuonu G."/>
            <person name="Ongeri F."/>
            <person name="Pham C."/>
            <person name="Simmons D."/>
            <person name="Wilczek-Boney K."/>
            <person name="Hale W."/>
            <person name="Jakkamsetti A."/>
            <person name="Pham P."/>
            <person name="Ruth R."/>
            <person name="San Lucas F."/>
            <person name="Warren J."/>
            <person name="Zhang J."/>
            <person name="Zhao Z."/>
            <person name="Zhou C."/>
            <person name="Zhu D."/>
            <person name="Lee S."/>
            <person name="Bess C."/>
            <person name="Blankenburg K."/>
            <person name="Forbes L."/>
            <person name="Fu Q."/>
            <person name="Gubbala S."/>
            <person name="Hirani K."/>
            <person name="Jayaseelan J.C."/>
            <person name="Lara F."/>
            <person name="Munidasa M."/>
            <person name="Palculict T."/>
            <person name="Patil S."/>
            <person name="Pu L.-L."/>
            <person name="Saada N."/>
            <person name="Tang L."/>
            <person name="Weissenberger G."/>
            <person name="Zhu Y."/>
            <person name="Hemphill L."/>
            <person name="Shang Y."/>
            <person name="Youmans B."/>
            <person name="Ayvaz T."/>
            <person name="Ross M."/>
            <person name="Santibanez J."/>
            <person name="Aqrawi P."/>
            <person name="Gross S."/>
            <person name="Joshi V."/>
            <person name="Fowler G."/>
            <person name="Nazareth L."/>
            <person name="Reid J."/>
            <person name="Worley K."/>
            <person name="Petrosino J."/>
            <person name="Highlander S."/>
            <person name="Gibbs R."/>
        </authorList>
    </citation>
    <scope>NUCLEOTIDE SEQUENCE [LARGE SCALE GENOMIC DNA]</scope>
    <source>
        <strain evidence="1 2">ATCC 49175</strain>
    </source>
</reference>
<dbReference type="GeneID" id="78412267"/>
<accession>C8NHY2</accession>
<dbReference type="RefSeq" id="WP_005608130.1">
    <property type="nucleotide sequence ID" value="NZ_CP102283.1"/>
</dbReference>
<protein>
    <submittedName>
        <fullName evidence="1">Uncharacterized protein</fullName>
    </submittedName>
</protein>
<dbReference type="EMBL" id="ACKZ01000021">
    <property type="protein sequence ID" value="EEW36795.1"/>
    <property type="molecule type" value="Genomic_DNA"/>
</dbReference>
<keyword evidence="2" id="KW-1185">Reference proteome</keyword>
<evidence type="ECO:0000313" key="1">
    <source>
        <dbReference type="EMBL" id="EEW36795.1"/>
    </source>
</evidence>
<dbReference type="Proteomes" id="UP000005926">
    <property type="component" value="Unassembled WGS sequence"/>
</dbReference>
<dbReference type="AlphaFoldDB" id="C8NHY2"/>
<dbReference type="STRING" id="638301.HMPREF0444_1527"/>
<organism evidence="1 2">
    <name type="scientific">Granulicatella adiacens ATCC 49175</name>
    <dbReference type="NCBI Taxonomy" id="638301"/>
    <lineage>
        <taxon>Bacteria</taxon>
        <taxon>Bacillati</taxon>
        <taxon>Bacillota</taxon>
        <taxon>Bacilli</taxon>
        <taxon>Lactobacillales</taxon>
        <taxon>Carnobacteriaceae</taxon>
        <taxon>Granulicatella</taxon>
    </lineage>
</organism>
<evidence type="ECO:0000313" key="2">
    <source>
        <dbReference type="Proteomes" id="UP000005926"/>
    </source>
</evidence>
<proteinExistence type="predicted"/>
<gene>
    <name evidence="1" type="ORF">HMPREF0444_1527</name>
</gene>
<sequence>MTMNAIEFEKIMKSEGLRTTRAVMVMLQEAKQCQKNIKAMSLYKHLPYAAAYIEQQKEQKDKAIWQALEVAQLEKLYGFRLIEDRNSVIIATYQTSKPHSDIMKKIRSHIEIMAELEREYGICN</sequence>
<name>C8NHY2_9LACT</name>
<dbReference type="HOGENOM" id="CLU_2000684_0_0_9"/>
<comment type="caution">
    <text evidence="1">The sequence shown here is derived from an EMBL/GenBank/DDBJ whole genome shotgun (WGS) entry which is preliminary data.</text>
</comment>